<sequence length="326" mass="35959">MSDGEGAAPDARTANRNTATSEVTPEKSDASVVAAPAPAAYADGSPLDGLSYLEAKLILKPERFTSAKALREFGRIVRKTAEATKIAFTPDPEFDLPPKIREIVFADTPDFALYASAFILRRRIAYHEGFAVGDPEVVFKFRHPDLDRAQALDMRPKIEGKYRIKFKAELLPLKDRAGGYRVLYSHNCQFGLSQTKAKEKTSIATLAEIFPALTDIKTKADHVSIVNGGIVEEVLLPIGELDFGKGMTANCDVSLWRTRGEHRSLVGEFAFQAKFAAETGVAARQRERMERFYIALQHAVEDWLALGVTKTAMVYRLNGAAPQSHE</sequence>
<dbReference type="RefSeq" id="WP_210208808.1">
    <property type="nucleotide sequence ID" value="NZ_QNRK01000004.1"/>
</dbReference>
<dbReference type="Proteomes" id="UP000253529">
    <property type="component" value="Unassembled WGS sequence"/>
</dbReference>
<comment type="caution">
    <text evidence="2">The sequence shown here is derived from an EMBL/GenBank/DDBJ whole genome shotgun (WGS) entry which is preliminary data.</text>
</comment>
<keyword evidence="3" id="KW-1185">Reference proteome</keyword>
<evidence type="ECO:0000256" key="1">
    <source>
        <dbReference type="SAM" id="MobiDB-lite"/>
    </source>
</evidence>
<feature type="region of interest" description="Disordered" evidence="1">
    <location>
        <begin position="1"/>
        <end position="32"/>
    </location>
</feature>
<proteinExistence type="predicted"/>
<name>A0A366FQ21_9HYPH</name>
<dbReference type="EMBL" id="QNRK01000004">
    <property type="protein sequence ID" value="RBP16804.1"/>
    <property type="molecule type" value="Genomic_DNA"/>
</dbReference>
<evidence type="ECO:0000313" key="2">
    <source>
        <dbReference type="EMBL" id="RBP16804.1"/>
    </source>
</evidence>
<dbReference type="AlphaFoldDB" id="A0A366FQ21"/>
<accession>A0A366FQ21</accession>
<reference evidence="2 3" key="1">
    <citation type="submission" date="2018-06" db="EMBL/GenBank/DDBJ databases">
        <title>Genomic Encyclopedia of Type Strains, Phase IV (KMG-IV): sequencing the most valuable type-strain genomes for metagenomic binning, comparative biology and taxonomic classification.</title>
        <authorList>
            <person name="Goeker M."/>
        </authorList>
    </citation>
    <scope>NUCLEOTIDE SEQUENCE [LARGE SCALE GENOMIC DNA]</scope>
    <source>
        <strain evidence="2 3">DSM 24875</strain>
    </source>
</reference>
<feature type="compositionally biased region" description="Polar residues" evidence="1">
    <location>
        <begin position="14"/>
        <end position="23"/>
    </location>
</feature>
<organism evidence="2 3">
    <name type="scientific">Roseiarcus fermentans</name>
    <dbReference type="NCBI Taxonomy" id="1473586"/>
    <lineage>
        <taxon>Bacteria</taxon>
        <taxon>Pseudomonadati</taxon>
        <taxon>Pseudomonadota</taxon>
        <taxon>Alphaproteobacteria</taxon>
        <taxon>Hyphomicrobiales</taxon>
        <taxon>Roseiarcaceae</taxon>
        <taxon>Roseiarcus</taxon>
    </lineage>
</organism>
<gene>
    <name evidence="2" type="ORF">DFR50_10481</name>
</gene>
<protein>
    <submittedName>
        <fullName evidence="2">Uncharacterized protein</fullName>
    </submittedName>
</protein>
<evidence type="ECO:0000313" key="3">
    <source>
        <dbReference type="Proteomes" id="UP000253529"/>
    </source>
</evidence>